<keyword evidence="2 5" id="KW-0812">Transmembrane</keyword>
<keyword evidence="4 5" id="KW-0472">Membrane</keyword>
<dbReference type="PANTHER" id="PTHR10924">
    <property type="entry name" value="MAJOR FACILITATOR SUPERFAMILY PROTEIN-RELATED"/>
    <property type="match status" value="1"/>
</dbReference>
<feature type="transmembrane region" description="Helical" evidence="5">
    <location>
        <begin position="294"/>
        <end position="316"/>
    </location>
</feature>
<dbReference type="Pfam" id="PF07690">
    <property type="entry name" value="MFS_1"/>
    <property type="match status" value="1"/>
</dbReference>
<dbReference type="InterPro" id="IPR011701">
    <property type="entry name" value="MFS"/>
</dbReference>
<gene>
    <name evidence="6" type="ORF">BZG36_01045</name>
</gene>
<dbReference type="Gene3D" id="1.20.1250.20">
    <property type="entry name" value="MFS general substrate transporter like domains"/>
    <property type="match status" value="1"/>
</dbReference>
<dbReference type="OrthoDB" id="422206at2759"/>
<dbReference type="GO" id="GO:0016020">
    <property type="term" value="C:membrane"/>
    <property type="evidence" value="ECO:0007669"/>
    <property type="project" value="UniProtKB-SubCell"/>
</dbReference>
<feature type="transmembrane region" description="Helical" evidence="5">
    <location>
        <begin position="209"/>
        <end position="229"/>
    </location>
</feature>
<protein>
    <recommendedName>
        <fullName evidence="8">Major facilitator superfamily (MFS) profile domain-containing protein</fullName>
    </recommendedName>
</protein>
<dbReference type="InterPro" id="IPR049680">
    <property type="entry name" value="FLVCR1-2_SLC49-like"/>
</dbReference>
<feature type="transmembrane region" description="Helical" evidence="5">
    <location>
        <begin position="135"/>
        <end position="155"/>
    </location>
</feature>
<feature type="transmembrane region" description="Helical" evidence="5">
    <location>
        <begin position="79"/>
        <end position="96"/>
    </location>
</feature>
<feature type="transmembrane region" description="Helical" evidence="5">
    <location>
        <begin position="176"/>
        <end position="197"/>
    </location>
</feature>
<feature type="transmembrane region" description="Helical" evidence="5">
    <location>
        <begin position="418"/>
        <end position="435"/>
    </location>
</feature>
<name>A0A261Y6D5_9FUNG</name>
<keyword evidence="7" id="KW-1185">Reference proteome</keyword>
<reference evidence="6 7" key="1">
    <citation type="journal article" date="2017" name="Mycologia">
        <title>Bifiguratus adelaidae, gen. et sp. nov., a new member of Mucoromycotina in endophytic and soil-dwelling habitats.</title>
        <authorList>
            <person name="Torres-Cruz T.J."/>
            <person name="Billingsley Tobias T.L."/>
            <person name="Almatruk M."/>
            <person name="Hesse C."/>
            <person name="Kuske C.R."/>
            <person name="Desiro A."/>
            <person name="Benucci G.M."/>
            <person name="Bonito G."/>
            <person name="Stajich J.E."/>
            <person name="Dunlap C."/>
            <person name="Arnold A.E."/>
            <person name="Porras-Alfaro A."/>
        </authorList>
    </citation>
    <scope>NUCLEOTIDE SEQUENCE [LARGE SCALE GENOMIC DNA]</scope>
    <source>
        <strain evidence="6 7">AZ0501</strain>
    </source>
</reference>
<feature type="transmembrane region" description="Helical" evidence="5">
    <location>
        <begin position="108"/>
        <end position="129"/>
    </location>
</feature>
<evidence type="ECO:0000256" key="1">
    <source>
        <dbReference type="ARBA" id="ARBA00004141"/>
    </source>
</evidence>
<dbReference type="GO" id="GO:0020037">
    <property type="term" value="F:heme binding"/>
    <property type="evidence" value="ECO:0007669"/>
    <property type="project" value="TreeGrafter"/>
</dbReference>
<dbReference type="SUPFAM" id="SSF103473">
    <property type="entry name" value="MFS general substrate transporter"/>
    <property type="match status" value="1"/>
</dbReference>
<feature type="transmembrane region" description="Helical" evidence="5">
    <location>
        <begin position="31"/>
        <end position="59"/>
    </location>
</feature>
<dbReference type="EMBL" id="MVBO01000006">
    <property type="protein sequence ID" value="OZJ06148.1"/>
    <property type="molecule type" value="Genomic_DNA"/>
</dbReference>
<evidence type="ECO:0000313" key="7">
    <source>
        <dbReference type="Proteomes" id="UP000242875"/>
    </source>
</evidence>
<feature type="transmembrane region" description="Helical" evidence="5">
    <location>
        <begin position="257"/>
        <end position="274"/>
    </location>
</feature>
<comment type="subcellular location">
    <subcellularLocation>
        <location evidence="1">Membrane</location>
        <topology evidence="1">Multi-pass membrane protein</topology>
    </subcellularLocation>
</comment>
<dbReference type="Proteomes" id="UP000242875">
    <property type="component" value="Unassembled WGS sequence"/>
</dbReference>
<comment type="caution">
    <text evidence="6">The sequence shown here is derived from an EMBL/GenBank/DDBJ whole genome shotgun (WGS) entry which is preliminary data.</text>
</comment>
<organism evidence="6 7">
    <name type="scientific">Bifiguratus adelaidae</name>
    <dbReference type="NCBI Taxonomy" id="1938954"/>
    <lineage>
        <taxon>Eukaryota</taxon>
        <taxon>Fungi</taxon>
        <taxon>Fungi incertae sedis</taxon>
        <taxon>Mucoromycota</taxon>
        <taxon>Mucoromycotina</taxon>
        <taxon>Endogonomycetes</taxon>
        <taxon>Endogonales</taxon>
        <taxon>Endogonales incertae sedis</taxon>
        <taxon>Bifiguratus</taxon>
    </lineage>
</organism>
<evidence type="ECO:0000313" key="6">
    <source>
        <dbReference type="EMBL" id="OZJ06148.1"/>
    </source>
</evidence>
<evidence type="ECO:0000256" key="2">
    <source>
        <dbReference type="ARBA" id="ARBA00022692"/>
    </source>
</evidence>
<dbReference type="InterPro" id="IPR036259">
    <property type="entry name" value="MFS_trans_sf"/>
</dbReference>
<dbReference type="PANTHER" id="PTHR10924:SF4">
    <property type="entry name" value="GH15861P"/>
    <property type="match status" value="1"/>
</dbReference>
<feature type="transmembrane region" description="Helical" evidence="5">
    <location>
        <begin position="328"/>
        <end position="351"/>
    </location>
</feature>
<evidence type="ECO:0000256" key="5">
    <source>
        <dbReference type="SAM" id="Phobius"/>
    </source>
</evidence>
<dbReference type="GO" id="GO:0097037">
    <property type="term" value="P:heme export"/>
    <property type="evidence" value="ECO:0007669"/>
    <property type="project" value="TreeGrafter"/>
</dbReference>
<evidence type="ECO:0000256" key="3">
    <source>
        <dbReference type="ARBA" id="ARBA00022989"/>
    </source>
</evidence>
<feature type="transmembrane region" description="Helical" evidence="5">
    <location>
        <begin position="357"/>
        <end position="375"/>
    </location>
</feature>
<feature type="transmembrane region" description="Helical" evidence="5">
    <location>
        <begin position="387"/>
        <end position="406"/>
    </location>
</feature>
<evidence type="ECO:0008006" key="8">
    <source>
        <dbReference type="Google" id="ProtNLM"/>
    </source>
</evidence>
<sequence length="453" mass="49752">MADMEEDMEHEESETGQLLPQHIPTVSSRRYLVLTAFSLLSFCSAAMWITFAPCLYIFVLFFFDHVSTATTNAINSMSAIYMLTYPCFVFLSFRYCKDPPDGPVGYGLKRGIILGASLTAMGGFFRFVGALPSQLGFVLVFAGQTLAAIGQIFIIGLPSRLAVAWFPHDEVNRATAVAVSANNLGIAAGFVITPLMIHEETAVVDIPRAMLYQFLFAFGCVILAMVGFARYPPQRHFLAQDDGAESDQVPVWKDVNFLYLVSAFGIINGVQNAIPTLLAQTILPVFGHADEATVGMLGFYMMIVGIPSSLLTGWYLDRYQLYSFTCRSLYAVTVATVIIFHLALEVGSFWLMTVSSILFGIFSWAIMPAIFQYAGELFYPLNEVISAGWLLGSGNLLGMLFVLIMGAMESSAGYTMRYANLFLISVLVVGMWHMWTVKGQLRRASALQGGSNG</sequence>
<dbReference type="GO" id="GO:0015232">
    <property type="term" value="F:heme transmembrane transporter activity"/>
    <property type="evidence" value="ECO:0007669"/>
    <property type="project" value="TreeGrafter"/>
</dbReference>
<keyword evidence="3 5" id="KW-1133">Transmembrane helix</keyword>
<evidence type="ECO:0000256" key="4">
    <source>
        <dbReference type="ARBA" id="ARBA00023136"/>
    </source>
</evidence>
<accession>A0A261Y6D5</accession>
<dbReference type="AlphaFoldDB" id="A0A261Y6D5"/>
<proteinExistence type="predicted"/>